<dbReference type="AlphaFoldDB" id="A0A4V2SSZ3"/>
<proteinExistence type="predicted"/>
<accession>A0A4V2SSZ3</accession>
<keyword evidence="4" id="KW-1185">Reference proteome</keyword>
<sequence length="709" mass="76138">MGVLTTITLLAVVAVVLRRAARRRAKPSVHRARSARRPVLLLIIGIIGTQLTLAPPAVAQDCAEAPNPERPGTGLVGALDPAEGNGEDGSAYIDYGYAGMVWHVYDDSCMLASSITDPSSTMDTWAGNQLFNVAKTIVGATNSLHYTVMEGGLLNPLYDAVASGAEKVYSNVFMQLFGIAALLLALLLFRHIWRGNLPAISRKTLFALAGLWLAASSFTLLRYYDEIDRAIVQGTTNIQAGFVEDSNDRLTRDILPTNLHNRVVYDNWLRGEFGAPDAPQAEEHGRDLLDAQAYTWAEVRNGDDADQAVMDGKKEDYKQIAGQLGPATGYFTGEDGSRTGAGFLAMFQSFVYSLFQLFAKAVVLFAQVMVRLLTLAAPLIGLVALLHHDILRKVGRIAGAVVLNLVVLSVLAGIHALLLQAIFAASGALSLLTQMALAAIVTIVFFMVGRPMRRMWQMVELSVGAMGSALPNAGQGLFSRFRRRGKDSAPTPQDEFWNGVRGSDDTEQASGPAGRGRRVRPEASNPVTVSAQRMDDTTGRPLRPDGRATVLPNTGTYGAAALPAAGRHRAAADHLVPGTAQSGETGATVNRVSQPSRRVDTVPVSDRSWDRDDDPVIVPSRLAAEAPAQPVRDGQVPAYANASPDRPVAAAAPSTPTPRAEPAMQPRPPRVPMRRADPEVVAGRPATVVYRPSRGLEVRDERDTDAIMR</sequence>
<feature type="transmembrane region" description="Helical" evidence="2">
    <location>
        <begin position="397"/>
        <end position="423"/>
    </location>
</feature>
<evidence type="ECO:0000313" key="4">
    <source>
        <dbReference type="Proteomes" id="UP000294911"/>
    </source>
</evidence>
<feature type="compositionally biased region" description="Low complexity" evidence="1">
    <location>
        <begin position="646"/>
        <end position="664"/>
    </location>
</feature>
<feature type="transmembrane region" description="Helical" evidence="2">
    <location>
        <begin position="172"/>
        <end position="193"/>
    </location>
</feature>
<feature type="compositionally biased region" description="Polar residues" evidence="1">
    <location>
        <begin position="579"/>
        <end position="596"/>
    </location>
</feature>
<feature type="region of interest" description="Disordered" evidence="1">
    <location>
        <begin position="483"/>
        <end position="554"/>
    </location>
</feature>
<name>A0A4V2SSZ3_9PSEU</name>
<reference evidence="3 4" key="1">
    <citation type="submission" date="2019-03" db="EMBL/GenBank/DDBJ databases">
        <title>Genomic Encyclopedia of Type Strains, Phase IV (KMG-IV): sequencing the most valuable type-strain genomes for metagenomic binning, comparative biology and taxonomic classification.</title>
        <authorList>
            <person name="Goeker M."/>
        </authorList>
    </citation>
    <scope>NUCLEOTIDE SEQUENCE [LARGE SCALE GENOMIC DNA]</scope>
    <source>
        <strain evidence="3 4">DSM 45765</strain>
    </source>
</reference>
<keyword evidence="2" id="KW-0472">Membrane</keyword>
<evidence type="ECO:0000256" key="1">
    <source>
        <dbReference type="SAM" id="MobiDB-lite"/>
    </source>
</evidence>
<evidence type="ECO:0000256" key="2">
    <source>
        <dbReference type="SAM" id="Phobius"/>
    </source>
</evidence>
<keyword evidence="2" id="KW-0812">Transmembrane</keyword>
<feature type="region of interest" description="Disordered" evidence="1">
    <location>
        <begin position="626"/>
        <end position="687"/>
    </location>
</feature>
<organism evidence="3 4">
    <name type="scientific">Tamaricihabitans halophyticus</name>
    <dbReference type="NCBI Taxonomy" id="1262583"/>
    <lineage>
        <taxon>Bacteria</taxon>
        <taxon>Bacillati</taxon>
        <taxon>Actinomycetota</taxon>
        <taxon>Actinomycetes</taxon>
        <taxon>Pseudonocardiales</taxon>
        <taxon>Pseudonocardiaceae</taxon>
        <taxon>Tamaricihabitans</taxon>
    </lineage>
</organism>
<dbReference type="RefSeq" id="WP_132878907.1">
    <property type="nucleotide sequence ID" value="NZ_SLXQ01000010.1"/>
</dbReference>
<feature type="transmembrane region" description="Helical" evidence="2">
    <location>
        <begin position="357"/>
        <end position="385"/>
    </location>
</feature>
<gene>
    <name evidence="3" type="ORF">EV191_110207</name>
</gene>
<feature type="transmembrane region" description="Helical" evidence="2">
    <location>
        <begin position="429"/>
        <end position="448"/>
    </location>
</feature>
<feature type="region of interest" description="Disordered" evidence="1">
    <location>
        <begin position="578"/>
        <end position="614"/>
    </location>
</feature>
<evidence type="ECO:0008006" key="5">
    <source>
        <dbReference type="Google" id="ProtNLM"/>
    </source>
</evidence>
<evidence type="ECO:0000313" key="3">
    <source>
        <dbReference type="EMBL" id="TCP48646.1"/>
    </source>
</evidence>
<feature type="compositionally biased region" description="Basic and acidic residues" evidence="1">
    <location>
        <begin position="533"/>
        <end position="546"/>
    </location>
</feature>
<dbReference type="EMBL" id="SLXQ01000010">
    <property type="protein sequence ID" value="TCP48646.1"/>
    <property type="molecule type" value="Genomic_DNA"/>
</dbReference>
<keyword evidence="2" id="KW-1133">Transmembrane helix</keyword>
<protein>
    <recommendedName>
        <fullName evidence="5">TrbL/VirB6 plasmid conjugal transfer protein</fullName>
    </recommendedName>
</protein>
<dbReference type="Proteomes" id="UP000294911">
    <property type="component" value="Unassembled WGS sequence"/>
</dbReference>
<dbReference type="OrthoDB" id="4480700at2"/>
<comment type="caution">
    <text evidence="3">The sequence shown here is derived from an EMBL/GenBank/DDBJ whole genome shotgun (WGS) entry which is preliminary data.</text>
</comment>
<feature type="transmembrane region" description="Helical" evidence="2">
    <location>
        <begin position="205"/>
        <end position="224"/>
    </location>
</feature>